<organism evidence="4">
    <name type="scientific">Nippostrongylus brasiliensis</name>
    <name type="common">Rat hookworm</name>
    <dbReference type="NCBI Taxonomy" id="27835"/>
    <lineage>
        <taxon>Eukaryota</taxon>
        <taxon>Metazoa</taxon>
        <taxon>Ecdysozoa</taxon>
        <taxon>Nematoda</taxon>
        <taxon>Chromadorea</taxon>
        <taxon>Rhabditida</taxon>
        <taxon>Rhabditina</taxon>
        <taxon>Rhabditomorpha</taxon>
        <taxon>Strongyloidea</taxon>
        <taxon>Heligmosomidae</taxon>
        <taxon>Nippostrongylus</taxon>
    </lineage>
</organism>
<reference evidence="2 3" key="2">
    <citation type="submission" date="2018-11" db="EMBL/GenBank/DDBJ databases">
        <authorList>
            <consortium name="Pathogen Informatics"/>
        </authorList>
    </citation>
    <scope>NUCLEOTIDE SEQUENCE [LARGE SCALE GENOMIC DNA]</scope>
</reference>
<keyword evidence="1" id="KW-1133">Transmembrane helix</keyword>
<keyword evidence="3" id="KW-1185">Reference proteome</keyword>
<protein>
    <submittedName>
        <fullName evidence="4">Ovule protein</fullName>
    </submittedName>
</protein>
<evidence type="ECO:0000313" key="3">
    <source>
        <dbReference type="Proteomes" id="UP000271162"/>
    </source>
</evidence>
<sequence>MSVWSVETKFDGRSSSTFLWSLSTKFNQPHTYTQSHDERSPPSSSFFEEPVFSVVFRWFVAVVVSQCLLVVRRS</sequence>
<dbReference type="EMBL" id="UYSL01020677">
    <property type="protein sequence ID" value="VDL75709.1"/>
    <property type="molecule type" value="Genomic_DNA"/>
</dbReference>
<reference evidence="4" key="1">
    <citation type="submission" date="2017-02" db="UniProtKB">
        <authorList>
            <consortium name="WormBaseParasite"/>
        </authorList>
    </citation>
    <scope>IDENTIFICATION</scope>
</reference>
<name>A0A0N4Y7I3_NIPBR</name>
<feature type="transmembrane region" description="Helical" evidence="1">
    <location>
        <begin position="51"/>
        <end position="71"/>
    </location>
</feature>
<accession>A0A0N4Y7I3</accession>
<proteinExistence type="predicted"/>
<evidence type="ECO:0000313" key="4">
    <source>
        <dbReference type="WBParaSite" id="NBR_0001211901-mRNA-1"/>
    </source>
</evidence>
<keyword evidence="1" id="KW-0472">Membrane</keyword>
<evidence type="ECO:0000256" key="1">
    <source>
        <dbReference type="SAM" id="Phobius"/>
    </source>
</evidence>
<dbReference type="AlphaFoldDB" id="A0A0N4Y7I3"/>
<keyword evidence="1" id="KW-0812">Transmembrane</keyword>
<dbReference type="Proteomes" id="UP000271162">
    <property type="component" value="Unassembled WGS sequence"/>
</dbReference>
<evidence type="ECO:0000313" key="2">
    <source>
        <dbReference type="EMBL" id="VDL75709.1"/>
    </source>
</evidence>
<gene>
    <name evidence="2" type="ORF">NBR_LOCUS12120</name>
</gene>
<dbReference type="WBParaSite" id="NBR_0001211901-mRNA-1">
    <property type="protein sequence ID" value="NBR_0001211901-mRNA-1"/>
    <property type="gene ID" value="NBR_0001211901"/>
</dbReference>